<accession>A0AAT9HBD5</accession>
<reference evidence="1" key="1">
    <citation type="submission" date="2024-06" db="EMBL/GenBank/DDBJ databases">
        <authorList>
            <consortium name="consrtm"/>
            <person name="Uemura M."/>
            <person name="Terahara T."/>
        </authorList>
    </citation>
    <scope>NUCLEOTIDE SEQUENCE</scope>
    <source>
        <strain evidence="1">KM77-8</strain>
    </source>
</reference>
<dbReference type="EMBL" id="AP035768">
    <property type="protein sequence ID" value="BFO14623.1"/>
    <property type="molecule type" value="Genomic_DNA"/>
</dbReference>
<dbReference type="AlphaFoldDB" id="A0AAT9HBD5"/>
<evidence type="ECO:0008006" key="2">
    <source>
        <dbReference type="Google" id="ProtNLM"/>
    </source>
</evidence>
<sequence>MGLDRRVYRDRDSARLEYRWTALAKDTEFPGPRRAVDQMYLSRDGIEYAIYMSGPAEDWATTGAQFETVLKGWREP</sequence>
<evidence type="ECO:0000313" key="1">
    <source>
        <dbReference type="EMBL" id="BFO14623.1"/>
    </source>
</evidence>
<name>A0AAT9HBD5_9ACTN</name>
<reference evidence="1" key="2">
    <citation type="submission" date="2024-07" db="EMBL/GenBank/DDBJ databases">
        <title>Streptomyces haneummycinica sp. nov., a new antibiotic-producing actinobacterium isolated from marine sediment.</title>
        <authorList>
            <person name="Uemura M."/>
            <person name="Hamada M."/>
            <person name="Hirano S."/>
            <person name="Kobayashi K."/>
            <person name="Ohshiro T."/>
            <person name="Kobayashi T."/>
            <person name="Terahara T."/>
        </authorList>
    </citation>
    <scope>NUCLEOTIDE SEQUENCE</scope>
    <source>
        <strain evidence="1">KM77-8</strain>
    </source>
</reference>
<protein>
    <recommendedName>
        <fullName evidence="2">Serine/threonine protein kinase</fullName>
    </recommendedName>
</protein>
<gene>
    <name evidence="1" type="ORF">SHKM778_10110</name>
</gene>
<organism evidence="1">
    <name type="scientific">Streptomyces haneummycinicus</name>
    <dbReference type="NCBI Taxonomy" id="3074435"/>
    <lineage>
        <taxon>Bacteria</taxon>
        <taxon>Bacillati</taxon>
        <taxon>Actinomycetota</taxon>
        <taxon>Actinomycetes</taxon>
        <taxon>Kitasatosporales</taxon>
        <taxon>Streptomycetaceae</taxon>
        <taxon>Streptomyces</taxon>
    </lineage>
</organism>
<proteinExistence type="predicted"/>